<dbReference type="Gene3D" id="3.40.190.10">
    <property type="entry name" value="Periplasmic binding protein-like II"/>
    <property type="match status" value="2"/>
</dbReference>
<protein>
    <recommendedName>
        <fullName evidence="3">TRAP transporter solute receptor, TAXI family</fullName>
    </recommendedName>
</protein>
<dbReference type="SUPFAM" id="SSF53850">
    <property type="entry name" value="Periplasmic binding protein-like II"/>
    <property type="match status" value="1"/>
</dbReference>
<reference evidence="2" key="1">
    <citation type="submission" date="2020-02" db="EMBL/GenBank/DDBJ databases">
        <authorList>
            <person name="Meier V. D."/>
        </authorList>
    </citation>
    <scope>NUCLEOTIDE SEQUENCE</scope>
    <source>
        <strain evidence="2">AVDCRST_MAG04</strain>
    </source>
</reference>
<organism evidence="2">
    <name type="scientific">uncultured Acetobacteraceae bacterium</name>
    <dbReference type="NCBI Taxonomy" id="169975"/>
    <lineage>
        <taxon>Bacteria</taxon>
        <taxon>Pseudomonadati</taxon>
        <taxon>Pseudomonadota</taxon>
        <taxon>Alphaproteobacteria</taxon>
        <taxon>Acetobacterales</taxon>
        <taxon>Acetobacteraceae</taxon>
        <taxon>environmental samples</taxon>
    </lineage>
</organism>
<dbReference type="InterPro" id="IPR011852">
    <property type="entry name" value="TRAP_TAXI"/>
</dbReference>
<accession>A0A6J4IZA1</accession>
<dbReference type="EMBL" id="CADCTL010000192">
    <property type="protein sequence ID" value="CAA9264518.1"/>
    <property type="molecule type" value="Genomic_DNA"/>
</dbReference>
<dbReference type="PANTHER" id="PTHR42941">
    <property type="entry name" value="SLL1037 PROTEIN"/>
    <property type="match status" value="1"/>
</dbReference>
<dbReference type="PANTHER" id="PTHR42941:SF1">
    <property type="entry name" value="SLL1037 PROTEIN"/>
    <property type="match status" value="1"/>
</dbReference>
<proteinExistence type="predicted"/>
<dbReference type="Pfam" id="PF16868">
    <property type="entry name" value="NMT1_3"/>
    <property type="match status" value="1"/>
</dbReference>
<gene>
    <name evidence="2" type="ORF">AVDCRST_MAG04-2783</name>
</gene>
<feature type="region of interest" description="Disordered" evidence="1">
    <location>
        <begin position="274"/>
        <end position="302"/>
    </location>
</feature>
<feature type="compositionally biased region" description="Polar residues" evidence="1">
    <location>
        <begin position="278"/>
        <end position="287"/>
    </location>
</feature>
<dbReference type="AlphaFoldDB" id="A0A6J4IZA1"/>
<evidence type="ECO:0008006" key="3">
    <source>
        <dbReference type="Google" id="ProtNLM"/>
    </source>
</evidence>
<evidence type="ECO:0000256" key="1">
    <source>
        <dbReference type="SAM" id="MobiDB-lite"/>
    </source>
</evidence>
<sequence>SAVAKANANVVGVISGGLDGTYTRFAADLAAVLDDIDGLRIVPMIGKGSFQNLSDLLYMRGVDVAIVQSDVLAAAEQQNVFPRMAQQVQYIAKLYDEEVHVFARPGVERLSDLAGKLVAMDNRGSGTAMTATLLFSRLGIAVQPVYDATVDATEKLRRGDIAAMVRVTGKPARFTTPVPEGTRLLAVPLSESLLETYLPASFTSADYPALVPPGETVETVAVGAVLAAYNHQNPDRRERLVRFSRALSLKFDSFMRPPRHPKWRDVSLTATVPGWTKFGSQRPNAEVQQPRRSRSAREAPQG</sequence>
<name>A0A6J4IZA1_9PROT</name>
<feature type="non-terminal residue" evidence="2">
    <location>
        <position position="1"/>
    </location>
</feature>
<evidence type="ECO:0000313" key="2">
    <source>
        <dbReference type="EMBL" id="CAA9264518.1"/>
    </source>
</evidence>